<feature type="transmembrane region" description="Helical" evidence="1">
    <location>
        <begin position="378"/>
        <end position="396"/>
    </location>
</feature>
<evidence type="ECO:0000313" key="3">
    <source>
        <dbReference type="Proteomes" id="UP000077115"/>
    </source>
</evidence>
<dbReference type="EMBL" id="DS022310">
    <property type="protein sequence ID" value="OAJ43460.1"/>
    <property type="molecule type" value="Genomic_DNA"/>
</dbReference>
<dbReference type="GO" id="GO:0016020">
    <property type="term" value="C:membrane"/>
    <property type="evidence" value="ECO:0007669"/>
    <property type="project" value="TreeGrafter"/>
</dbReference>
<accession>A0A177WVL2</accession>
<dbReference type="VEuPathDB" id="FungiDB:BDEG_26819"/>
<keyword evidence="1" id="KW-0812">Transmembrane</keyword>
<dbReference type="PANTHER" id="PTHR12242">
    <property type="entry name" value="OS02G0130600 PROTEIN-RELATED"/>
    <property type="match status" value="1"/>
</dbReference>
<proteinExistence type="predicted"/>
<feature type="transmembrane region" description="Helical" evidence="1">
    <location>
        <begin position="434"/>
        <end position="461"/>
    </location>
</feature>
<feature type="transmembrane region" description="Helical" evidence="1">
    <location>
        <begin position="401"/>
        <end position="422"/>
    </location>
</feature>
<reference evidence="2 3" key="1">
    <citation type="submission" date="2006-10" db="EMBL/GenBank/DDBJ databases">
        <title>The Genome Sequence of Batrachochytrium dendrobatidis JEL423.</title>
        <authorList>
            <consortium name="The Broad Institute Genome Sequencing Platform"/>
            <person name="Birren B."/>
            <person name="Lander E."/>
            <person name="Galagan J."/>
            <person name="Cuomo C."/>
            <person name="Devon K."/>
            <person name="Jaffe D."/>
            <person name="Butler J."/>
            <person name="Alvarez P."/>
            <person name="Gnerre S."/>
            <person name="Grabherr M."/>
            <person name="Kleber M."/>
            <person name="Mauceli E."/>
            <person name="Brockman W."/>
            <person name="Young S."/>
            <person name="LaButti K."/>
            <person name="Sykes S."/>
            <person name="DeCaprio D."/>
            <person name="Crawford M."/>
            <person name="Koehrsen M."/>
            <person name="Engels R."/>
            <person name="Montgomery P."/>
            <person name="Pearson M."/>
            <person name="Howarth C."/>
            <person name="Larson L."/>
            <person name="White J."/>
            <person name="O'Leary S."/>
            <person name="Kodira C."/>
            <person name="Zeng Q."/>
            <person name="Yandava C."/>
            <person name="Alvarado L."/>
            <person name="Longcore J."/>
            <person name="James T."/>
        </authorList>
    </citation>
    <scope>NUCLEOTIDE SEQUENCE [LARGE SCALE GENOMIC DNA]</scope>
    <source>
        <strain evidence="2 3">JEL423</strain>
    </source>
</reference>
<gene>
    <name evidence="2" type="ORF">BDEG_26819</name>
</gene>
<reference evidence="2 3" key="2">
    <citation type="submission" date="2016-05" db="EMBL/GenBank/DDBJ databases">
        <title>Lineage-specific infection strategies underlie the spectrum of fungal disease in amphibians.</title>
        <authorList>
            <person name="Cuomo C.A."/>
            <person name="Farrer R.A."/>
            <person name="James T."/>
            <person name="Longcore J."/>
            <person name="Birren B."/>
        </authorList>
    </citation>
    <scope>NUCLEOTIDE SEQUENCE [LARGE SCALE GENOMIC DNA]</scope>
    <source>
        <strain evidence="2 3">JEL423</strain>
    </source>
</reference>
<dbReference type="PANTHER" id="PTHR12242:SF1">
    <property type="entry name" value="MYND-TYPE DOMAIN-CONTAINING PROTEIN"/>
    <property type="match status" value="1"/>
</dbReference>
<protein>
    <submittedName>
        <fullName evidence="2">Uncharacterized protein</fullName>
    </submittedName>
</protein>
<organism evidence="2 3">
    <name type="scientific">Batrachochytrium dendrobatidis (strain JEL423)</name>
    <dbReference type="NCBI Taxonomy" id="403673"/>
    <lineage>
        <taxon>Eukaryota</taxon>
        <taxon>Fungi</taxon>
        <taxon>Fungi incertae sedis</taxon>
        <taxon>Chytridiomycota</taxon>
        <taxon>Chytridiomycota incertae sedis</taxon>
        <taxon>Chytridiomycetes</taxon>
        <taxon>Rhizophydiales</taxon>
        <taxon>Rhizophydiales incertae sedis</taxon>
        <taxon>Batrachochytrium</taxon>
    </lineage>
</organism>
<sequence>MADTPLPSSHVELSPLFEESDSPISYKVNIVGSIGNVNCSNKPADRDTIISNRSLTQSNRDTILYIDKINTFVDRVSEDGAVEPIKKSKLSVSFVEPLLSSHQSADAMIQDCHKTNIDVPLSDPIDNISASSDMILPAHDDHRNTAPISSPAPARFSTHAQLHQLKSQKTVPQNPTRASVITPNSTAVAVPAAALSPPTKHTFTSNLSPVYCSQSTLYPESDISYKLESRESALVERKTNTFDFLFHRETPPSVLRCLSAKSALIPSKTLLIIRVVMLIYSTCIIVWRLTVSPKFLYYLSNWSWVFLWLYLTAAVAHNFLYYNRRLMPGCLLDRAMPYLFANSVTLIIITVSVFWALLNHKVSEQNSSVEKFSVINTHITALVVVLVDLILTRTIVYPRHVVAPIVCIVSYIVMVLLVNWSFELPFPYPFFSEVVHYGTVMPILAVILSTAAFFMIPFFLCRTRDWLFKDMVANARINSVATI</sequence>
<dbReference type="OrthoDB" id="419711at2759"/>
<feature type="transmembrane region" description="Helical" evidence="1">
    <location>
        <begin position="271"/>
        <end position="290"/>
    </location>
</feature>
<dbReference type="Proteomes" id="UP000077115">
    <property type="component" value="Unassembled WGS sequence"/>
</dbReference>
<feature type="transmembrane region" description="Helical" evidence="1">
    <location>
        <begin position="335"/>
        <end position="358"/>
    </location>
</feature>
<name>A0A177WVL2_BATDL</name>
<keyword evidence="1" id="KW-0472">Membrane</keyword>
<feature type="transmembrane region" description="Helical" evidence="1">
    <location>
        <begin position="302"/>
        <end position="323"/>
    </location>
</feature>
<evidence type="ECO:0000256" key="1">
    <source>
        <dbReference type="SAM" id="Phobius"/>
    </source>
</evidence>
<keyword evidence="1" id="KW-1133">Transmembrane helix</keyword>
<dbReference type="AlphaFoldDB" id="A0A177WVL2"/>
<evidence type="ECO:0000313" key="2">
    <source>
        <dbReference type="EMBL" id="OAJ43460.1"/>
    </source>
</evidence>